<evidence type="ECO:0008006" key="4">
    <source>
        <dbReference type="Google" id="ProtNLM"/>
    </source>
</evidence>
<keyword evidence="1" id="KW-0812">Transmembrane</keyword>
<feature type="transmembrane region" description="Helical" evidence="1">
    <location>
        <begin position="54"/>
        <end position="72"/>
    </location>
</feature>
<protein>
    <recommendedName>
        <fullName evidence="4">LPXTG cell wall anchor domain-containing protein</fullName>
    </recommendedName>
</protein>
<evidence type="ECO:0000256" key="1">
    <source>
        <dbReference type="SAM" id="Phobius"/>
    </source>
</evidence>
<keyword evidence="1" id="KW-1133">Transmembrane helix</keyword>
<organism evidence="2 3">
    <name type="scientific">Brevibacillus choshinensis</name>
    <dbReference type="NCBI Taxonomy" id="54911"/>
    <lineage>
        <taxon>Bacteria</taxon>
        <taxon>Bacillati</taxon>
        <taxon>Bacillota</taxon>
        <taxon>Bacilli</taxon>
        <taxon>Bacillales</taxon>
        <taxon>Paenibacillaceae</taxon>
        <taxon>Brevibacillus</taxon>
    </lineage>
</organism>
<dbReference type="RefSeq" id="WP_055747682.1">
    <property type="nucleotide sequence ID" value="NZ_LJJB01000013.1"/>
</dbReference>
<evidence type="ECO:0000313" key="2">
    <source>
        <dbReference type="EMBL" id="KQL45083.1"/>
    </source>
</evidence>
<comment type="caution">
    <text evidence="2">The sequence shown here is derived from an EMBL/GenBank/DDBJ whole genome shotgun (WGS) entry which is preliminary data.</text>
</comment>
<keyword evidence="1" id="KW-0472">Membrane</keyword>
<evidence type="ECO:0000313" key="3">
    <source>
        <dbReference type="Proteomes" id="UP000051063"/>
    </source>
</evidence>
<reference evidence="2 3" key="1">
    <citation type="submission" date="2015-09" db="EMBL/GenBank/DDBJ databases">
        <title>Genome sequencing project for genomic taxonomy and phylogenomics of Bacillus-like bacteria.</title>
        <authorList>
            <person name="Liu B."/>
            <person name="Wang J."/>
            <person name="Zhu Y."/>
            <person name="Liu G."/>
            <person name="Chen Q."/>
            <person name="Chen Z."/>
            <person name="Lan J."/>
            <person name="Che J."/>
            <person name="Ge C."/>
            <person name="Shi H."/>
            <person name="Pan Z."/>
            <person name="Liu X."/>
        </authorList>
    </citation>
    <scope>NUCLEOTIDE SEQUENCE [LARGE SCALE GENOMIC DNA]</scope>
    <source>
        <strain evidence="2 3">DSM 8552</strain>
    </source>
</reference>
<sequence length="79" mass="9087">MKKISMLLLFLGIIVTFIGILPFIFAYPYCNSCANSGPSNFWELTLMLSYEGQGWYLIIGIVLLLLAMLSLFKRKRVQY</sequence>
<dbReference type="EMBL" id="LJJB01000013">
    <property type="protein sequence ID" value="KQL45083.1"/>
    <property type="molecule type" value="Genomic_DNA"/>
</dbReference>
<name>A0ABR5N3R6_BRECH</name>
<dbReference type="Proteomes" id="UP000051063">
    <property type="component" value="Unassembled WGS sequence"/>
</dbReference>
<keyword evidence="3" id="KW-1185">Reference proteome</keyword>
<accession>A0ABR5N3R6</accession>
<gene>
    <name evidence="2" type="ORF">AN963_27640</name>
</gene>
<dbReference type="NCBIfam" id="TIGR01167">
    <property type="entry name" value="LPXTG_anchor"/>
    <property type="match status" value="1"/>
</dbReference>
<proteinExistence type="predicted"/>